<evidence type="ECO:0000313" key="2">
    <source>
        <dbReference type="EMBL" id="MBB5075148.1"/>
    </source>
</evidence>
<name>A0A7W7ZWP7_9ACTN</name>
<dbReference type="Pfam" id="PF10901">
    <property type="entry name" value="DUF2690"/>
    <property type="match status" value="1"/>
</dbReference>
<gene>
    <name evidence="2" type="ORF">HNR40_000594</name>
</gene>
<dbReference type="RefSeq" id="WP_184958102.1">
    <property type="nucleotide sequence ID" value="NZ_JACHIN010000001.1"/>
</dbReference>
<reference evidence="2 3" key="1">
    <citation type="submission" date="2020-08" db="EMBL/GenBank/DDBJ databases">
        <title>Genomic Encyclopedia of Type Strains, Phase IV (KMG-IV): sequencing the most valuable type-strain genomes for metagenomic binning, comparative biology and taxonomic classification.</title>
        <authorList>
            <person name="Goeker M."/>
        </authorList>
    </citation>
    <scope>NUCLEOTIDE SEQUENCE [LARGE SCALE GENOMIC DNA]</scope>
    <source>
        <strain evidence="2 3">DSM 45385</strain>
    </source>
</reference>
<dbReference type="Proteomes" id="UP000568380">
    <property type="component" value="Unassembled WGS sequence"/>
</dbReference>
<keyword evidence="1" id="KW-0732">Signal</keyword>
<feature type="signal peptide" evidence="1">
    <location>
        <begin position="1"/>
        <end position="24"/>
    </location>
</feature>
<evidence type="ECO:0008006" key="4">
    <source>
        <dbReference type="Google" id="ProtNLM"/>
    </source>
</evidence>
<accession>A0A7W7ZWP7</accession>
<proteinExistence type="predicted"/>
<protein>
    <recommendedName>
        <fullName evidence="4">DUF2690 domain-containing protein</fullName>
    </recommendedName>
</protein>
<dbReference type="InterPro" id="IPR021224">
    <property type="entry name" value="DUF2690"/>
</dbReference>
<evidence type="ECO:0000313" key="3">
    <source>
        <dbReference type="Proteomes" id="UP000568380"/>
    </source>
</evidence>
<sequence length="138" mass="14865">MSVRDIATGLVVAALLSGPHPAMAAAVEAPPCTGAGCFNKDPLTTGCDKDARPIAEVWFRDRLLQGYYSPSCKAKWATVIGAPLDRRIYVRTNNGSPLFENMVHHVAWTKMVDGTRPAEACFENTSVCARPTVGQALF</sequence>
<dbReference type="EMBL" id="JACHIN010000001">
    <property type="protein sequence ID" value="MBB5075148.1"/>
    <property type="molecule type" value="Genomic_DNA"/>
</dbReference>
<evidence type="ECO:0000256" key="1">
    <source>
        <dbReference type="SAM" id="SignalP"/>
    </source>
</evidence>
<organism evidence="2 3">
    <name type="scientific">Nonomuraea endophytica</name>
    <dbReference type="NCBI Taxonomy" id="714136"/>
    <lineage>
        <taxon>Bacteria</taxon>
        <taxon>Bacillati</taxon>
        <taxon>Actinomycetota</taxon>
        <taxon>Actinomycetes</taxon>
        <taxon>Streptosporangiales</taxon>
        <taxon>Streptosporangiaceae</taxon>
        <taxon>Nonomuraea</taxon>
    </lineage>
</organism>
<dbReference type="AlphaFoldDB" id="A0A7W7ZWP7"/>
<comment type="caution">
    <text evidence="2">The sequence shown here is derived from an EMBL/GenBank/DDBJ whole genome shotgun (WGS) entry which is preliminary data.</text>
</comment>
<feature type="chain" id="PRO_5031532052" description="DUF2690 domain-containing protein" evidence="1">
    <location>
        <begin position="25"/>
        <end position="138"/>
    </location>
</feature>
<keyword evidence="3" id="KW-1185">Reference proteome</keyword>